<sequence>MLHNFINLIKVISNKLSKLIRYIANQKYLLLRYISVKNFFYKKIIIIRKKMKYIVDILVTRIINDLG</sequence>
<reference evidence="1" key="1">
    <citation type="journal article" date="2010" name="Insect Mol. Biol.">
        <title>The draft genome sequence of Arsenophonus nasoniae, son-killer bacterium of Nasonia vitripennis, reveals genes associated with virulence and symbiosis.</title>
        <authorList>
            <person name="Wilkes T."/>
            <person name="Darby A.C."/>
            <person name="Choi J."/>
            <person name="Colborne J.K."/>
            <person name="Werren J.H."/>
            <person name="Hurst G.D.D."/>
        </authorList>
    </citation>
    <scope>NUCLEOTIDE SEQUENCE</scope>
</reference>
<accession>D2U4H8</accession>
<organism evidence="1">
    <name type="scientific">Arsenophonus nasoniae</name>
    <name type="common">son-killer infecting Nasonia vitripennis</name>
    <dbReference type="NCBI Taxonomy" id="638"/>
    <lineage>
        <taxon>Bacteria</taxon>
        <taxon>Pseudomonadati</taxon>
        <taxon>Pseudomonadota</taxon>
        <taxon>Gammaproteobacteria</taxon>
        <taxon>Enterobacterales</taxon>
        <taxon>Morganellaceae</taxon>
        <taxon>Arsenophonus</taxon>
    </lineage>
</organism>
<proteinExistence type="predicted"/>
<dbReference type="AlphaFoldDB" id="D2U4H8"/>
<dbReference type="EMBL" id="FN545267">
    <property type="protein sequence ID" value="CBA76515.1"/>
    <property type="molecule type" value="Genomic_DNA"/>
</dbReference>
<gene>
    <name evidence="1" type="ORF">ARN_35960</name>
</gene>
<name>D2U4H8_9GAMM</name>
<evidence type="ECO:0000313" key="1">
    <source>
        <dbReference type="EMBL" id="CBA76515.1"/>
    </source>
</evidence>
<protein>
    <submittedName>
        <fullName evidence="1">Uncharacterized protein</fullName>
    </submittedName>
</protein>